<accession>A0A942T5J6</accession>
<comment type="caution">
    <text evidence="2">The sequence shown here is derived from an EMBL/GenBank/DDBJ whole genome shotgun (WGS) entry which is preliminary data.</text>
</comment>
<dbReference type="EMBL" id="JAGYPE020000109">
    <property type="protein sequence ID" value="MCH6269527.1"/>
    <property type="molecule type" value="Genomic_DNA"/>
</dbReference>
<reference evidence="2" key="1">
    <citation type="submission" date="2021-05" db="EMBL/GenBank/DDBJ databases">
        <title>Novel Bacillus species.</title>
        <authorList>
            <person name="Liu G."/>
        </authorList>
    </citation>
    <scope>NUCLEOTIDE SEQUENCE</scope>
    <source>
        <strain evidence="2 4">FJAT-50051</strain>
    </source>
</reference>
<feature type="transmembrane region" description="Helical" evidence="1">
    <location>
        <begin position="6"/>
        <end position="23"/>
    </location>
</feature>
<dbReference type="RefSeq" id="WP_213146389.1">
    <property type="nucleotide sequence ID" value="NZ_JAGYPE020000109.1"/>
</dbReference>
<evidence type="ECO:0000313" key="3">
    <source>
        <dbReference type="EMBL" id="MCH6269527.1"/>
    </source>
</evidence>
<keyword evidence="4" id="KW-1185">Reference proteome</keyword>
<keyword evidence="1" id="KW-0472">Membrane</keyword>
<evidence type="ECO:0000313" key="2">
    <source>
        <dbReference type="EMBL" id="MBS4186597.1"/>
    </source>
</evidence>
<organism evidence="2">
    <name type="scientific">Neobacillus citreus</name>
    <dbReference type="NCBI Taxonomy" id="2833578"/>
    <lineage>
        <taxon>Bacteria</taxon>
        <taxon>Bacillati</taxon>
        <taxon>Bacillota</taxon>
        <taxon>Bacilli</taxon>
        <taxon>Bacillales</taxon>
        <taxon>Bacillaceae</taxon>
        <taxon>Neobacillus</taxon>
    </lineage>
</organism>
<keyword evidence="1" id="KW-1133">Transmembrane helix</keyword>
<evidence type="ECO:0000313" key="4">
    <source>
        <dbReference type="Proteomes" id="UP000677265"/>
    </source>
</evidence>
<dbReference type="Proteomes" id="UP000677265">
    <property type="component" value="Unassembled WGS sequence"/>
</dbReference>
<dbReference type="AlphaFoldDB" id="A0A942T5J6"/>
<protein>
    <submittedName>
        <fullName evidence="2">Uncharacterized protein</fullName>
    </submittedName>
</protein>
<dbReference type="EMBL" id="JAGYPE010000007">
    <property type="protein sequence ID" value="MBS4186597.1"/>
    <property type="molecule type" value="Genomic_DNA"/>
</dbReference>
<name>A0A942T5J6_9BACI</name>
<proteinExistence type="predicted"/>
<keyword evidence="1" id="KW-0812">Transmembrane</keyword>
<sequence>MKKINWFLFSAIVILIAAGWFTYQKVTDETYEGMSIIPEQHKDIPLFKGLKPTRHEYVMEGNHWKEIYDFYKKEMPKNGWKIDLEQSSPNEDVPSSMITWRKKGIDWELSISVSYFKLNNQTEVIFDKNPILHSTEWIGQIPNAICIYKSTSDENCSEIQDPSQITELVRIINGAIDWNGKVQPREKTTVIRVGDIKIKVLYEGDKEIYLQSEKGTKIMKPESEFFKLMNL</sequence>
<gene>
    <name evidence="3" type="ORF">KHB02_028755</name>
    <name evidence="2" type="ORF">KHB02_35105</name>
</gene>
<evidence type="ECO:0000256" key="1">
    <source>
        <dbReference type="SAM" id="Phobius"/>
    </source>
</evidence>